<keyword evidence="4 6" id="KW-0408">Iron</keyword>
<feature type="binding site" evidence="6">
    <location>
        <position position="142"/>
    </location>
    <ligand>
        <name>[4Fe-4S] cluster</name>
        <dbReference type="ChEBI" id="CHEBI:49883"/>
        <label>3</label>
    </ligand>
</feature>
<evidence type="ECO:0000256" key="5">
    <source>
        <dbReference type="ARBA" id="ARBA00023014"/>
    </source>
</evidence>
<comment type="cofactor">
    <cofactor evidence="6">
        <name>[4Fe-4S] cluster</name>
        <dbReference type="ChEBI" id="CHEBI:49883"/>
    </cofactor>
</comment>
<evidence type="ECO:0000256" key="6">
    <source>
        <dbReference type="HAMAP-Rule" id="MF_02201"/>
    </source>
</evidence>
<feature type="binding site" evidence="6">
    <location>
        <position position="64"/>
    </location>
    <ligand>
        <name>[4Fe-4S] cluster</name>
        <dbReference type="ChEBI" id="CHEBI:49883"/>
        <label>2</label>
    </ligand>
</feature>
<feature type="binding site" evidence="6">
    <location>
        <position position="136"/>
    </location>
    <ligand>
        <name>[4Fe-4S] cluster</name>
        <dbReference type="ChEBI" id="CHEBI:49883"/>
        <label>3</label>
    </ligand>
</feature>
<dbReference type="HAMAP" id="MF_02201">
    <property type="entry name" value="NapF"/>
    <property type="match status" value="1"/>
</dbReference>
<dbReference type="InterPro" id="IPR017896">
    <property type="entry name" value="4Fe4S_Fe-S-bd"/>
</dbReference>
<feature type="binding site" evidence="6">
    <location>
        <position position="146"/>
    </location>
    <ligand>
        <name>[4Fe-4S] cluster</name>
        <dbReference type="ChEBI" id="CHEBI:49883"/>
        <label>3</label>
    </ligand>
</feature>
<evidence type="ECO:0000259" key="7">
    <source>
        <dbReference type="PROSITE" id="PS51379"/>
    </source>
</evidence>
<feature type="binding site" evidence="6">
    <location>
        <position position="139"/>
    </location>
    <ligand>
        <name>[4Fe-4S] cluster</name>
        <dbReference type="ChEBI" id="CHEBI:49883"/>
        <label>3</label>
    </ligand>
</feature>
<dbReference type="PANTHER" id="PTHR43687:SF1">
    <property type="entry name" value="FERREDOXIN III"/>
    <property type="match status" value="1"/>
</dbReference>
<keyword evidence="2 6" id="KW-0479">Metal-binding</keyword>
<evidence type="ECO:0000256" key="1">
    <source>
        <dbReference type="ARBA" id="ARBA00022485"/>
    </source>
</evidence>
<dbReference type="GO" id="GO:0051539">
    <property type="term" value="F:4 iron, 4 sulfur cluster binding"/>
    <property type="evidence" value="ECO:0007669"/>
    <property type="project" value="UniProtKB-UniRule"/>
</dbReference>
<feature type="domain" description="4Fe-4S ferredoxin-type" evidence="7">
    <location>
        <begin position="127"/>
        <end position="156"/>
    </location>
</feature>
<organism evidence="8 9">
    <name type="scientific">Oceanomicrobium pacificus</name>
    <dbReference type="NCBI Taxonomy" id="2692916"/>
    <lineage>
        <taxon>Bacteria</taxon>
        <taxon>Pseudomonadati</taxon>
        <taxon>Pseudomonadota</taxon>
        <taxon>Alphaproteobacteria</taxon>
        <taxon>Rhodobacterales</taxon>
        <taxon>Paracoccaceae</taxon>
        <taxon>Oceanomicrobium</taxon>
    </lineage>
</organism>
<dbReference type="SUPFAM" id="SSF54862">
    <property type="entry name" value="4Fe-4S ferredoxins"/>
    <property type="match status" value="1"/>
</dbReference>
<comment type="subunit">
    <text evidence="6">Interacts with the cytoplasmic NapA precursor.</text>
</comment>
<sequence length="162" mass="16971">MDRRAFLRWGRPVPVPPAIRPPWTDAATMAACTACGDCLSACPEAILVADADGKPRVDVADGECTFCGDCAEACGEPVFEPERTPPWPVVASLSADCLLASGIECRICTDMCDPRALRFDLSVRPMGAIRLDTDACTGCGACVAPCPADAIALADPRLEEAA</sequence>
<reference evidence="8 9" key="1">
    <citation type="submission" date="2019-12" db="EMBL/GenBank/DDBJ databases">
        <title>Strain KN286 was isolated from seawater, which was collected from Caroline Seamount in the tropical western Pacific.</title>
        <authorList>
            <person name="Wang Q."/>
        </authorList>
    </citation>
    <scope>NUCLEOTIDE SEQUENCE [LARGE SCALE GENOMIC DNA]</scope>
    <source>
        <strain evidence="8 9">KN286</strain>
    </source>
</reference>
<dbReference type="InterPro" id="IPR017900">
    <property type="entry name" value="4Fe4S_Fe_S_CS"/>
</dbReference>
<name>A0A6B0TPR5_9RHOB</name>
<keyword evidence="5 6" id="KW-0411">Iron-sulfur</keyword>
<gene>
    <name evidence="6 8" type="primary">napF</name>
    <name evidence="8" type="ORF">GSH16_14520</name>
</gene>
<feature type="binding site" evidence="6">
    <location>
        <position position="38"/>
    </location>
    <ligand>
        <name>[4Fe-4S] cluster</name>
        <dbReference type="ChEBI" id="CHEBI:49883"/>
        <label>1</label>
    </ligand>
</feature>
<comment type="caution">
    <text evidence="8">The sequence shown here is derived from an EMBL/GenBank/DDBJ whole genome shotgun (WGS) entry which is preliminary data.</text>
</comment>
<dbReference type="Proteomes" id="UP000436016">
    <property type="component" value="Unassembled WGS sequence"/>
</dbReference>
<dbReference type="Pfam" id="PF12838">
    <property type="entry name" value="Fer4_7"/>
    <property type="match status" value="2"/>
</dbReference>
<evidence type="ECO:0000313" key="9">
    <source>
        <dbReference type="Proteomes" id="UP000436016"/>
    </source>
</evidence>
<keyword evidence="9" id="KW-1185">Reference proteome</keyword>
<evidence type="ECO:0000256" key="3">
    <source>
        <dbReference type="ARBA" id="ARBA00022737"/>
    </source>
</evidence>
<feature type="binding site" evidence="6">
    <location>
        <position position="42"/>
    </location>
    <ligand>
        <name>[4Fe-4S] cluster</name>
        <dbReference type="ChEBI" id="CHEBI:49883"/>
        <label>1</label>
    </ligand>
</feature>
<dbReference type="Gene3D" id="3.30.70.20">
    <property type="match status" value="2"/>
</dbReference>
<accession>A0A6B0TPR5</accession>
<keyword evidence="3 6" id="KW-0677">Repeat</keyword>
<evidence type="ECO:0000313" key="8">
    <source>
        <dbReference type="EMBL" id="MXU66660.1"/>
    </source>
</evidence>
<dbReference type="InterPro" id="IPR004496">
    <property type="entry name" value="NapF"/>
</dbReference>
<protein>
    <recommendedName>
        <fullName evidence="6">Ferredoxin-type protein NapF</fullName>
    </recommendedName>
</protein>
<dbReference type="InterPro" id="IPR050572">
    <property type="entry name" value="Fe-S_Ferredoxin"/>
</dbReference>
<dbReference type="PROSITE" id="PS51379">
    <property type="entry name" value="4FE4S_FER_2"/>
    <property type="match status" value="3"/>
</dbReference>
<dbReference type="AlphaFoldDB" id="A0A6B0TPR5"/>
<dbReference type="PANTHER" id="PTHR43687">
    <property type="entry name" value="ADENYLYLSULFATE REDUCTASE, BETA SUBUNIT"/>
    <property type="match status" value="1"/>
</dbReference>
<dbReference type="GO" id="GO:0005737">
    <property type="term" value="C:cytoplasm"/>
    <property type="evidence" value="ECO:0007669"/>
    <property type="project" value="UniProtKB-SubCell"/>
</dbReference>
<dbReference type="NCBIfam" id="TIGR00402">
    <property type="entry name" value="napF"/>
    <property type="match status" value="1"/>
</dbReference>
<feature type="binding site" evidence="6">
    <location>
        <position position="70"/>
    </location>
    <ligand>
        <name>[4Fe-4S] cluster</name>
        <dbReference type="ChEBI" id="CHEBI:49883"/>
        <label>2</label>
    </ligand>
</feature>
<feature type="domain" description="4Fe-4S ferredoxin-type" evidence="7">
    <location>
        <begin position="20"/>
        <end position="52"/>
    </location>
</feature>
<evidence type="ECO:0000256" key="2">
    <source>
        <dbReference type="ARBA" id="ARBA00022723"/>
    </source>
</evidence>
<proteinExistence type="inferred from homology"/>
<dbReference type="PROSITE" id="PS00198">
    <property type="entry name" value="4FE4S_FER_1"/>
    <property type="match status" value="1"/>
</dbReference>
<feature type="binding site" evidence="6">
    <location>
        <position position="35"/>
    </location>
    <ligand>
        <name>[4Fe-4S] cluster</name>
        <dbReference type="ChEBI" id="CHEBI:49883"/>
        <label>1</label>
    </ligand>
</feature>
<feature type="binding site" evidence="6">
    <location>
        <position position="74"/>
    </location>
    <ligand>
        <name>[4Fe-4S] cluster</name>
        <dbReference type="ChEBI" id="CHEBI:49883"/>
        <label>2</label>
    </ligand>
</feature>
<dbReference type="GO" id="GO:0046872">
    <property type="term" value="F:metal ion binding"/>
    <property type="evidence" value="ECO:0007669"/>
    <property type="project" value="UniProtKB-KW"/>
</dbReference>
<feature type="binding site" evidence="6">
    <location>
        <position position="32"/>
    </location>
    <ligand>
        <name>[4Fe-4S] cluster</name>
        <dbReference type="ChEBI" id="CHEBI:49883"/>
        <label>1</label>
    </ligand>
</feature>
<keyword evidence="6" id="KW-0963">Cytoplasm</keyword>
<comment type="similarity">
    <text evidence="6">Belongs to the NapF family.</text>
</comment>
<feature type="domain" description="4Fe-4S ferredoxin-type" evidence="7">
    <location>
        <begin position="53"/>
        <end position="84"/>
    </location>
</feature>
<keyword evidence="1 6" id="KW-0004">4Fe-4S</keyword>
<comment type="function">
    <text evidence="6">Could be involved in the maturation of NapA, the catalytic subunit of the periplasmic nitrate reductase, before its export into the periplasm.</text>
</comment>
<comment type="subcellular location">
    <subcellularLocation>
        <location evidence="6">Cytoplasm</location>
    </subcellularLocation>
</comment>
<dbReference type="CDD" id="cd10564">
    <property type="entry name" value="NapF_like"/>
    <property type="match status" value="1"/>
</dbReference>
<dbReference type="EMBL" id="WUWG01000007">
    <property type="protein sequence ID" value="MXU66660.1"/>
    <property type="molecule type" value="Genomic_DNA"/>
</dbReference>
<feature type="binding site" evidence="6">
    <location>
        <position position="67"/>
    </location>
    <ligand>
        <name>[4Fe-4S] cluster</name>
        <dbReference type="ChEBI" id="CHEBI:49883"/>
        <label>2</label>
    </ligand>
</feature>
<evidence type="ECO:0000256" key="4">
    <source>
        <dbReference type="ARBA" id="ARBA00023004"/>
    </source>
</evidence>